<dbReference type="Proteomes" id="UP000693970">
    <property type="component" value="Unassembled WGS sequence"/>
</dbReference>
<dbReference type="GO" id="GO:0008237">
    <property type="term" value="F:metallopeptidase activity"/>
    <property type="evidence" value="ECO:0007669"/>
    <property type="project" value="TreeGrafter"/>
</dbReference>
<comment type="caution">
    <text evidence="3">The sequence shown here is derived from an EMBL/GenBank/DDBJ whole genome shotgun (WGS) entry which is preliminary data.</text>
</comment>
<accession>A0A9K3LNQ5</accession>
<dbReference type="PROSITE" id="PS51397">
    <property type="entry name" value="WLM"/>
    <property type="match status" value="1"/>
</dbReference>
<protein>
    <submittedName>
        <fullName evidence="3">WLM domain containing protein</fullName>
    </submittedName>
</protein>
<dbReference type="OrthoDB" id="261960at2759"/>
<dbReference type="InterPro" id="IPR053000">
    <property type="entry name" value="WSS1-like_metalloprotease"/>
</dbReference>
<feature type="compositionally biased region" description="Polar residues" evidence="1">
    <location>
        <begin position="41"/>
        <end position="56"/>
    </location>
</feature>
<gene>
    <name evidence="3" type="ORF">IV203_038776</name>
</gene>
<dbReference type="Pfam" id="PF08325">
    <property type="entry name" value="WLM"/>
    <property type="match status" value="1"/>
</dbReference>
<dbReference type="EMBL" id="JAGRRH010000009">
    <property type="protein sequence ID" value="KAG7365572.1"/>
    <property type="molecule type" value="Genomic_DNA"/>
</dbReference>
<dbReference type="InterPro" id="IPR013536">
    <property type="entry name" value="WLM_dom"/>
</dbReference>
<keyword evidence="4" id="KW-1185">Reference proteome</keyword>
<feature type="compositionally biased region" description="Acidic residues" evidence="1">
    <location>
        <begin position="341"/>
        <end position="359"/>
    </location>
</feature>
<feature type="domain" description="WLM" evidence="2">
    <location>
        <begin position="68"/>
        <end position="321"/>
    </location>
</feature>
<feature type="region of interest" description="Disordered" evidence="1">
    <location>
        <begin position="41"/>
        <end position="79"/>
    </location>
</feature>
<sequence length="507" mass="56334">MVPKRKSPIVTLDDVRQRTYGRATAEDVPFASLSSLPRNLNRASIQRQRSSRNDPSTFGGKNKSGFCQPVTSSTSNITKKPSIPCHVIPNMPQGNVCEETLQRIHREFLPIIQRRGYNIKSISELCCCGDGLDFIKGSRRVQCQRMGNNVLGYNQTVLSSSSSTRSQRYHTIHLRLRHPGQHGSLFSWEDVAGTMAHELAHCVHGRHNEQFFKLMDEILEEHYQLQLHGTNGPSWLKPTNSHLVHRPGRVQDSAAVIASMPDSSGQRLGGNKSRGKSRLVDEFDNGRKLGDVGGSRGVTSLNMSPRELRELAAKAAEARQRQLQQVRRMIIRAKEPCIIEILDDDDDDDDDDYSEQAEGDESKPAKRFKQNADSDEVRPSAKRNRASSMVNSGDTTEEICGSKGDIRVSKNDGRSKDSKSEVEEERVQPNHGKKITVIDLTSSDSHHSDNGIHCKTCTFKNDSNCSNCAMCASAISESFSAGLDCRHCTFRNDVEATFCAMCGSDLT</sequence>
<evidence type="ECO:0000256" key="1">
    <source>
        <dbReference type="SAM" id="MobiDB-lite"/>
    </source>
</evidence>
<reference evidence="3" key="2">
    <citation type="submission" date="2021-04" db="EMBL/GenBank/DDBJ databases">
        <authorList>
            <person name="Podell S."/>
        </authorList>
    </citation>
    <scope>NUCLEOTIDE SEQUENCE</scope>
    <source>
        <strain evidence="3">Hildebrandi</strain>
    </source>
</reference>
<feature type="compositionally biased region" description="Basic and acidic residues" evidence="1">
    <location>
        <begin position="360"/>
        <end position="379"/>
    </location>
</feature>
<name>A0A9K3LNQ5_9STRA</name>
<feature type="compositionally biased region" description="Polar residues" evidence="1">
    <location>
        <begin position="69"/>
        <end position="79"/>
    </location>
</feature>
<dbReference type="PANTHER" id="PTHR46622:SF1">
    <property type="entry name" value="DNA-DEPENDENT METALLOPROTEASE WSS1"/>
    <property type="match status" value="1"/>
</dbReference>
<dbReference type="GO" id="GO:0006281">
    <property type="term" value="P:DNA repair"/>
    <property type="evidence" value="ECO:0007669"/>
    <property type="project" value="TreeGrafter"/>
</dbReference>
<evidence type="ECO:0000313" key="4">
    <source>
        <dbReference type="Proteomes" id="UP000693970"/>
    </source>
</evidence>
<reference evidence="3" key="1">
    <citation type="journal article" date="2021" name="Sci. Rep.">
        <title>Diploid genomic architecture of Nitzschia inconspicua, an elite biomass production diatom.</title>
        <authorList>
            <person name="Oliver A."/>
            <person name="Podell S."/>
            <person name="Pinowska A."/>
            <person name="Traller J.C."/>
            <person name="Smith S.R."/>
            <person name="McClure R."/>
            <person name="Beliaev A."/>
            <person name="Bohutskyi P."/>
            <person name="Hill E.A."/>
            <person name="Rabines A."/>
            <person name="Zheng H."/>
            <person name="Allen L.Z."/>
            <person name="Kuo A."/>
            <person name="Grigoriev I.V."/>
            <person name="Allen A.E."/>
            <person name="Hazlebeck D."/>
            <person name="Allen E.E."/>
        </authorList>
    </citation>
    <scope>NUCLEOTIDE SEQUENCE</scope>
    <source>
        <strain evidence="3">Hildebrandi</strain>
    </source>
</reference>
<dbReference type="PANTHER" id="PTHR46622">
    <property type="entry name" value="DNA-DEPENDENT METALLOPROTEASE WSS1"/>
    <property type="match status" value="1"/>
</dbReference>
<evidence type="ECO:0000313" key="3">
    <source>
        <dbReference type="EMBL" id="KAG7365572.1"/>
    </source>
</evidence>
<feature type="region of interest" description="Disordered" evidence="1">
    <location>
        <begin position="341"/>
        <end position="433"/>
    </location>
</feature>
<dbReference type="AlphaFoldDB" id="A0A9K3LNQ5"/>
<evidence type="ECO:0000259" key="2">
    <source>
        <dbReference type="PROSITE" id="PS51397"/>
    </source>
</evidence>
<feature type="compositionally biased region" description="Basic and acidic residues" evidence="1">
    <location>
        <begin position="404"/>
        <end position="428"/>
    </location>
</feature>
<dbReference type="GO" id="GO:0005634">
    <property type="term" value="C:nucleus"/>
    <property type="evidence" value="ECO:0007669"/>
    <property type="project" value="TreeGrafter"/>
</dbReference>
<proteinExistence type="predicted"/>
<organism evidence="3 4">
    <name type="scientific">Nitzschia inconspicua</name>
    <dbReference type="NCBI Taxonomy" id="303405"/>
    <lineage>
        <taxon>Eukaryota</taxon>
        <taxon>Sar</taxon>
        <taxon>Stramenopiles</taxon>
        <taxon>Ochrophyta</taxon>
        <taxon>Bacillariophyta</taxon>
        <taxon>Bacillariophyceae</taxon>
        <taxon>Bacillariophycidae</taxon>
        <taxon>Bacillariales</taxon>
        <taxon>Bacillariaceae</taxon>
        <taxon>Nitzschia</taxon>
    </lineage>
</organism>